<organism evidence="4 5">
    <name type="scientific">Caldivirga maquilingensis (strain ATCC 700844 / DSM 13496 / JCM 10307 / IC-167)</name>
    <dbReference type="NCBI Taxonomy" id="397948"/>
    <lineage>
        <taxon>Archaea</taxon>
        <taxon>Thermoproteota</taxon>
        <taxon>Thermoprotei</taxon>
        <taxon>Thermoproteales</taxon>
        <taxon>Thermoproteaceae</taxon>
        <taxon>Caldivirga</taxon>
    </lineage>
</organism>
<evidence type="ECO:0000256" key="2">
    <source>
        <dbReference type="SAM" id="Phobius"/>
    </source>
</evidence>
<keyword evidence="2" id="KW-0812">Transmembrane</keyword>
<evidence type="ECO:0000259" key="3">
    <source>
        <dbReference type="Pfam" id="PF00288"/>
    </source>
</evidence>
<dbReference type="PIRSF" id="PIRSF016896">
    <property type="entry name" value="GHMP_arc_MJ0969"/>
    <property type="match status" value="1"/>
</dbReference>
<accession>A8MAX9</accession>
<keyword evidence="5" id="KW-1185">Reference proteome</keyword>
<feature type="transmembrane region" description="Helical" evidence="2">
    <location>
        <begin position="93"/>
        <end position="113"/>
    </location>
</feature>
<evidence type="ECO:0000256" key="1">
    <source>
        <dbReference type="HAMAP-Rule" id="MF_02223"/>
    </source>
</evidence>
<dbReference type="PANTHER" id="PTHR42282">
    <property type="entry name" value="PANTOATE KINASE-RELATED"/>
    <property type="match status" value="1"/>
</dbReference>
<comment type="pathway">
    <text evidence="1">Cofactor biosynthesis; coenzyme A biosynthesis.</text>
</comment>
<name>A8MAX9_CALMQ</name>
<dbReference type="HOGENOM" id="CLU_081191_1_0_2"/>
<keyword evidence="1" id="KW-0808">Transferase</keyword>
<comment type="function">
    <text evidence="1">Phosphorylates (R)-pantoate to form (R)-4-phosphopantoate in the CoA biosynthesis pathway.</text>
</comment>
<dbReference type="STRING" id="397948.Cmaq_1785"/>
<dbReference type="SUPFAM" id="SSF54211">
    <property type="entry name" value="Ribosomal protein S5 domain 2-like"/>
    <property type="match status" value="1"/>
</dbReference>
<dbReference type="EMBL" id="CP000852">
    <property type="protein sequence ID" value="ABW02608.1"/>
    <property type="molecule type" value="Genomic_DNA"/>
</dbReference>
<reference evidence="4 5" key="1">
    <citation type="submission" date="2007-10" db="EMBL/GenBank/DDBJ databases">
        <title>Complete sequence of Caldivirga maquilingensis IC-167.</title>
        <authorList>
            <consortium name="US DOE Joint Genome Institute"/>
            <person name="Copeland A."/>
            <person name="Lucas S."/>
            <person name="Lapidus A."/>
            <person name="Barry K."/>
            <person name="Glavina del Rio T."/>
            <person name="Dalin E."/>
            <person name="Tice H."/>
            <person name="Pitluck S."/>
            <person name="Saunders E."/>
            <person name="Brettin T."/>
            <person name="Bruce D."/>
            <person name="Detter J.C."/>
            <person name="Han C."/>
            <person name="Schmutz J."/>
            <person name="Larimer F."/>
            <person name="Land M."/>
            <person name="Hauser L."/>
            <person name="Kyrpides N."/>
            <person name="Ivanova N."/>
            <person name="Biddle J.F."/>
            <person name="Zhang Z."/>
            <person name="Fitz-Gibbon S.T."/>
            <person name="Lowe T.M."/>
            <person name="Saltikov C."/>
            <person name="House C.H."/>
            <person name="Richardson P."/>
        </authorList>
    </citation>
    <scope>NUCLEOTIDE SEQUENCE [LARGE SCALE GENOMIC DNA]</scope>
    <source>
        <strain evidence="5">ATCC 700844 / DSM 13496 / JCM 10307 / IC-167</strain>
    </source>
</reference>
<proteinExistence type="inferred from homology"/>
<comment type="similarity">
    <text evidence="1">Belongs to the GHMP kinase family. PoK subfamily.</text>
</comment>
<dbReference type="PANTHER" id="PTHR42282:SF1">
    <property type="entry name" value="PANTOATE KINASE"/>
    <property type="match status" value="1"/>
</dbReference>
<dbReference type="InterPro" id="IPR012043">
    <property type="entry name" value="PoK"/>
</dbReference>
<dbReference type="Pfam" id="PF00288">
    <property type="entry name" value="GHMP_kinases_N"/>
    <property type="match status" value="1"/>
</dbReference>
<keyword evidence="1" id="KW-0067">ATP-binding</keyword>
<dbReference type="UniPathway" id="UPA00241"/>
<gene>
    <name evidence="4" type="ordered locus">Cmaq_1785</name>
</gene>
<dbReference type="AlphaFoldDB" id="A8MAX9"/>
<dbReference type="GO" id="GO:0016301">
    <property type="term" value="F:kinase activity"/>
    <property type="evidence" value="ECO:0007669"/>
    <property type="project" value="UniProtKB-UniRule"/>
</dbReference>
<feature type="domain" description="GHMP kinase N-terminal" evidence="3">
    <location>
        <begin position="72"/>
        <end position="145"/>
    </location>
</feature>
<evidence type="ECO:0000313" key="4">
    <source>
        <dbReference type="EMBL" id="ABW02608.1"/>
    </source>
</evidence>
<dbReference type="eggNOG" id="arCOG04263">
    <property type="taxonomic scope" value="Archaea"/>
</dbReference>
<keyword evidence="2" id="KW-0472">Membrane</keyword>
<protein>
    <recommendedName>
        <fullName evidence="1">Pantoate kinase</fullName>
        <shortName evidence="1">PoK</shortName>
        <ecNumber evidence="1">2.7.1.169</ecNumber>
    </recommendedName>
</protein>
<comment type="catalytic activity">
    <reaction evidence="1">
        <text>(R)-pantoate + ATP = (R)-4-phosphopantoate + ADP + H(+)</text>
        <dbReference type="Rhea" id="RHEA:28246"/>
        <dbReference type="ChEBI" id="CHEBI:15378"/>
        <dbReference type="ChEBI" id="CHEBI:15980"/>
        <dbReference type="ChEBI" id="CHEBI:30616"/>
        <dbReference type="ChEBI" id="CHEBI:61294"/>
        <dbReference type="ChEBI" id="CHEBI:456216"/>
        <dbReference type="EC" id="2.7.1.169"/>
    </reaction>
</comment>
<dbReference type="KEGG" id="cma:Cmaq_1785"/>
<dbReference type="Gene3D" id="3.30.230.10">
    <property type="match status" value="1"/>
</dbReference>
<dbReference type="GO" id="GO:0015937">
    <property type="term" value="P:coenzyme A biosynthetic process"/>
    <property type="evidence" value="ECO:0007669"/>
    <property type="project" value="UniProtKB-UniRule"/>
</dbReference>
<keyword evidence="1 4" id="KW-0418">Kinase</keyword>
<dbReference type="HAMAP" id="MF_02223">
    <property type="entry name" value="Pantoate_kinase"/>
    <property type="match status" value="1"/>
</dbReference>
<keyword evidence="1" id="KW-0547">Nucleotide-binding</keyword>
<dbReference type="InterPro" id="IPR006204">
    <property type="entry name" value="GHMP_kinase_N_dom"/>
</dbReference>
<dbReference type="GO" id="GO:0005524">
    <property type="term" value="F:ATP binding"/>
    <property type="evidence" value="ECO:0007669"/>
    <property type="project" value="UniProtKB-KW"/>
</dbReference>
<evidence type="ECO:0000313" key="5">
    <source>
        <dbReference type="Proteomes" id="UP000001137"/>
    </source>
</evidence>
<sequence>MRAARFKAKQGINNLMKVIVNVPLHVTSIWLPRYTNDPMTTGSLGAGIVIRPGLVMTIEGGEGTMGLRHIDEVLRRYNVNAVVKYETQAPLGFGYGMSAALTLGTALGVAALLRKPLLEAAQVAHEVEVNLGTGLGDVIAEFYGGGIEIRVKPGAPGVGVIDKIPYPNNLVILTHEFTREDTNVMLLRLRDKLEVLGKEFMGEIMREPTYENFVRLSMEFSRRIGFLTRDIEDNVRPCIKYLDGYYVKKGVLVLITHRDKADEASQCLSERGIHVRRFKPSDAGAWVRITH</sequence>
<dbReference type="InterPro" id="IPR020568">
    <property type="entry name" value="Ribosomal_Su5_D2-typ_SF"/>
</dbReference>
<keyword evidence="2" id="KW-1133">Transmembrane helix</keyword>
<keyword evidence="1" id="KW-0173">Coenzyme A biosynthesis</keyword>
<dbReference type="EC" id="2.7.1.169" evidence="1"/>
<dbReference type="InterPro" id="IPR014721">
    <property type="entry name" value="Ribsml_uS5_D2-typ_fold_subgr"/>
</dbReference>
<dbReference type="Proteomes" id="UP000001137">
    <property type="component" value="Chromosome"/>
</dbReference>